<sequence>MLKLLSRLIYEEDGLGTVELVLLLAILVGLALMFRKAIVEFVRNILANITSNEIDPKEIESTI</sequence>
<name>A0A1G5J7Y7_9FIRM</name>
<organism evidence="3 4">
    <name type="scientific">Alkaliphilus peptidifermentans DSM 18978</name>
    <dbReference type="NCBI Taxonomy" id="1120976"/>
    <lineage>
        <taxon>Bacteria</taxon>
        <taxon>Bacillati</taxon>
        <taxon>Bacillota</taxon>
        <taxon>Clostridia</taxon>
        <taxon>Peptostreptococcales</taxon>
        <taxon>Natronincolaceae</taxon>
        <taxon>Alkaliphilus</taxon>
    </lineage>
</organism>
<feature type="transmembrane region" description="Helical" evidence="1">
    <location>
        <begin position="15"/>
        <end position="34"/>
    </location>
</feature>
<dbReference type="InterPro" id="IPR031564">
    <property type="entry name" value="Flp1-like"/>
</dbReference>
<dbReference type="EMBL" id="FMUS01000018">
    <property type="protein sequence ID" value="SCY84476.1"/>
    <property type="molecule type" value="Genomic_DNA"/>
</dbReference>
<keyword evidence="3" id="KW-0966">Cell projection</keyword>
<evidence type="ECO:0000256" key="1">
    <source>
        <dbReference type="SAM" id="Phobius"/>
    </source>
</evidence>
<evidence type="ECO:0000313" key="4">
    <source>
        <dbReference type="Proteomes" id="UP000198636"/>
    </source>
</evidence>
<accession>A0A1G5J7Y7</accession>
<evidence type="ECO:0000259" key="2">
    <source>
        <dbReference type="Pfam" id="PF16982"/>
    </source>
</evidence>
<keyword evidence="1" id="KW-0472">Membrane</keyword>
<dbReference type="RefSeq" id="WP_091544378.1">
    <property type="nucleotide sequence ID" value="NZ_FMUS01000018.1"/>
</dbReference>
<evidence type="ECO:0000313" key="3">
    <source>
        <dbReference type="EMBL" id="SCY84476.1"/>
    </source>
</evidence>
<dbReference type="Pfam" id="PF16982">
    <property type="entry name" value="Flp1_like"/>
    <property type="match status" value="1"/>
</dbReference>
<gene>
    <name evidence="3" type="ORF">SAMN03080606_02704</name>
</gene>
<keyword evidence="1" id="KW-0812">Transmembrane</keyword>
<dbReference type="STRING" id="1120976.SAMN03080606_02704"/>
<dbReference type="Proteomes" id="UP000198636">
    <property type="component" value="Unassembled WGS sequence"/>
</dbReference>
<reference evidence="3 4" key="1">
    <citation type="submission" date="2016-10" db="EMBL/GenBank/DDBJ databases">
        <authorList>
            <person name="de Groot N.N."/>
        </authorList>
    </citation>
    <scope>NUCLEOTIDE SEQUENCE [LARGE SCALE GENOMIC DNA]</scope>
    <source>
        <strain evidence="3 4">DSM 18978</strain>
    </source>
</reference>
<feature type="domain" description="Putative Flagellin Flp1-like" evidence="2">
    <location>
        <begin position="7"/>
        <end position="52"/>
    </location>
</feature>
<dbReference type="AlphaFoldDB" id="A0A1G5J7Y7"/>
<keyword evidence="4" id="KW-1185">Reference proteome</keyword>
<protein>
    <submittedName>
        <fullName evidence="3">Putative Flagellin, Flp1-like, domain</fullName>
    </submittedName>
</protein>
<keyword evidence="3" id="KW-0969">Cilium</keyword>
<proteinExistence type="predicted"/>
<keyword evidence="1" id="KW-1133">Transmembrane helix</keyword>
<keyword evidence="3" id="KW-0282">Flagellum</keyword>